<evidence type="ECO:0000256" key="6">
    <source>
        <dbReference type="ARBA" id="ARBA00023136"/>
    </source>
</evidence>
<dbReference type="PROSITE" id="PS50262">
    <property type="entry name" value="G_PROTEIN_RECEP_F1_2"/>
    <property type="match status" value="1"/>
</dbReference>
<evidence type="ECO:0000256" key="12">
    <source>
        <dbReference type="SAM" id="Phobius"/>
    </source>
</evidence>
<feature type="transmembrane region" description="Helical" evidence="12">
    <location>
        <begin position="612"/>
        <end position="634"/>
    </location>
</feature>
<dbReference type="GO" id="GO:0004993">
    <property type="term" value="F:G protein-coupled serotonin receptor activity"/>
    <property type="evidence" value="ECO:0007669"/>
    <property type="project" value="UniProtKB-ARBA"/>
</dbReference>
<feature type="transmembrane region" description="Helical" evidence="12">
    <location>
        <begin position="201"/>
        <end position="228"/>
    </location>
</feature>
<evidence type="ECO:0000259" key="13">
    <source>
        <dbReference type="PROSITE" id="PS50262"/>
    </source>
</evidence>
<evidence type="ECO:0000256" key="4">
    <source>
        <dbReference type="ARBA" id="ARBA00022989"/>
    </source>
</evidence>
<dbReference type="EMBL" id="JBAMIC010000010">
    <property type="protein sequence ID" value="KAK7102785.1"/>
    <property type="molecule type" value="Genomic_DNA"/>
</dbReference>
<dbReference type="PANTHER" id="PTHR24248">
    <property type="entry name" value="ADRENERGIC RECEPTOR-RELATED G-PROTEIN COUPLED RECEPTOR"/>
    <property type="match status" value="1"/>
</dbReference>
<feature type="transmembrane region" description="Helical" evidence="12">
    <location>
        <begin position="80"/>
        <end position="99"/>
    </location>
</feature>
<keyword evidence="4 12" id="KW-1133">Transmembrane helix</keyword>
<feature type="transmembrane region" description="Helical" evidence="12">
    <location>
        <begin position="577"/>
        <end position="597"/>
    </location>
</feature>
<keyword evidence="5 10" id="KW-0297">G-protein coupled receptor</keyword>
<evidence type="ECO:0000256" key="5">
    <source>
        <dbReference type="ARBA" id="ARBA00023040"/>
    </source>
</evidence>
<dbReference type="SMART" id="SM01381">
    <property type="entry name" value="7TM_GPCR_Srsx"/>
    <property type="match status" value="1"/>
</dbReference>
<dbReference type="PRINTS" id="PR00237">
    <property type="entry name" value="GPCRRHODOPSN"/>
</dbReference>
<dbReference type="Pfam" id="PF00001">
    <property type="entry name" value="7tm_1"/>
    <property type="match status" value="1"/>
</dbReference>
<evidence type="ECO:0000256" key="1">
    <source>
        <dbReference type="ARBA" id="ARBA00004651"/>
    </source>
</evidence>
<feature type="transmembrane region" description="Helical" evidence="12">
    <location>
        <begin position="119"/>
        <end position="138"/>
    </location>
</feature>
<evidence type="ECO:0000256" key="10">
    <source>
        <dbReference type="RuleBase" id="RU000688"/>
    </source>
</evidence>
<organism evidence="14 15">
    <name type="scientific">Littorina saxatilis</name>
    <dbReference type="NCBI Taxonomy" id="31220"/>
    <lineage>
        <taxon>Eukaryota</taxon>
        <taxon>Metazoa</taxon>
        <taxon>Spiralia</taxon>
        <taxon>Lophotrochozoa</taxon>
        <taxon>Mollusca</taxon>
        <taxon>Gastropoda</taxon>
        <taxon>Caenogastropoda</taxon>
        <taxon>Littorinimorpha</taxon>
        <taxon>Littorinoidea</taxon>
        <taxon>Littorinidae</taxon>
        <taxon>Littorina</taxon>
    </lineage>
</organism>
<feature type="region of interest" description="Disordered" evidence="11">
    <location>
        <begin position="326"/>
        <end position="569"/>
    </location>
</feature>
<evidence type="ECO:0000313" key="15">
    <source>
        <dbReference type="Proteomes" id="UP001374579"/>
    </source>
</evidence>
<dbReference type="Gene3D" id="1.20.1070.10">
    <property type="entry name" value="Rhodopsin 7-helix transmembrane proteins"/>
    <property type="match status" value="2"/>
</dbReference>
<feature type="region of interest" description="Disordered" evidence="11">
    <location>
        <begin position="1"/>
        <end position="30"/>
    </location>
</feature>
<comment type="caution">
    <text evidence="14">The sequence shown here is derived from an EMBL/GenBank/DDBJ whole genome shotgun (WGS) entry which is preliminary data.</text>
</comment>
<dbReference type="GO" id="GO:0043410">
    <property type="term" value="P:positive regulation of MAPK cascade"/>
    <property type="evidence" value="ECO:0007669"/>
    <property type="project" value="TreeGrafter"/>
</dbReference>
<feature type="transmembrane region" description="Helical" evidence="12">
    <location>
        <begin position="159"/>
        <end position="176"/>
    </location>
</feature>
<sequence length="649" mass="71445">MMAVTNSTRLPEVNSTGWPENHSVSWDSPAEGEGGGGIGVTNIVIGTILYILVAMTVTGNAMVLLAVARNKRLQTVFNMYIVNLAVTDILVALLAMSFYTTENMLGYWPFGEFMCGVWIFFDYGMTFASVFTLIAISVDRFWAVKWSMHYRSNKTKKKTFLGIALTWVCMLVLWLPPCITDRLANSRPGECIWEPSNNKEFVVVVAVIGHHGSCFSILFCYVSVLVLLRHRAKVGIFTVKKTDAVTVAEASSFHPPVKGPSTRAVPETSITVDLATEARDCGRGQGHRGVPHVGPWPATANGLLAVQPAPNKHRSEAEPATTNGHLTEHAGLSKHHTDAVGTKTTALTPDDSASTDTDLYNGSTAVQLDTQLSRVNGPKSEKTDIVMQPSSKDSEDISQRNTSKYNDSVETGETQQESKFTHNNERTPATDSHAKGQAELNGTQREHETVSSSTEKQTPNTDGKEGMSTNLNLKVNGEAESVSKRPQNNEISPTDETKAAPISSKGNNEITLHDDIKDVPKSPKSNNEVTFKRSEFTEVTLKTPDEQPPKTLGKKTKKEGGSKDKQEGKFGSKEMKAFVTLSYIVISYLVCWVPFHVVFDVSAVRPDLVPDIVFTVTFWMTYLNSTINPILYNFSSKDFRNAFRDMCKR</sequence>
<evidence type="ECO:0000313" key="14">
    <source>
        <dbReference type="EMBL" id="KAK7102785.1"/>
    </source>
</evidence>
<dbReference type="GO" id="GO:0071880">
    <property type="term" value="P:adenylate cyclase-activating adrenergic receptor signaling pathway"/>
    <property type="evidence" value="ECO:0007669"/>
    <property type="project" value="TreeGrafter"/>
</dbReference>
<accession>A0AAN9GDG3</accession>
<dbReference type="PANTHER" id="PTHR24248:SF199">
    <property type="entry name" value="IP13425P-RELATED"/>
    <property type="match status" value="1"/>
</dbReference>
<name>A0AAN9GDG3_9CAEN</name>
<evidence type="ECO:0000256" key="8">
    <source>
        <dbReference type="ARBA" id="ARBA00023170"/>
    </source>
</evidence>
<feature type="compositionally biased region" description="Basic and acidic residues" evidence="11">
    <location>
        <begin position="511"/>
        <end position="521"/>
    </location>
</feature>
<keyword evidence="3 10" id="KW-0812">Transmembrane</keyword>
<protein>
    <recommendedName>
        <fullName evidence="13">G-protein coupled receptors family 1 profile domain-containing protein</fullName>
    </recommendedName>
</protein>
<dbReference type="PROSITE" id="PS00237">
    <property type="entry name" value="G_PROTEIN_RECEP_F1_1"/>
    <property type="match status" value="1"/>
</dbReference>
<evidence type="ECO:0000256" key="3">
    <source>
        <dbReference type="ARBA" id="ARBA00022692"/>
    </source>
</evidence>
<feature type="compositionally biased region" description="Polar residues" evidence="11">
    <location>
        <begin position="450"/>
        <end position="473"/>
    </location>
</feature>
<evidence type="ECO:0000256" key="2">
    <source>
        <dbReference type="ARBA" id="ARBA00022475"/>
    </source>
</evidence>
<keyword evidence="6 12" id="KW-0472">Membrane</keyword>
<dbReference type="InterPro" id="IPR017452">
    <property type="entry name" value="GPCR_Rhodpsn_7TM"/>
</dbReference>
<evidence type="ECO:0000256" key="11">
    <source>
        <dbReference type="SAM" id="MobiDB-lite"/>
    </source>
</evidence>
<feature type="domain" description="G-protein coupled receptors family 1 profile" evidence="13">
    <location>
        <begin position="59"/>
        <end position="632"/>
    </location>
</feature>
<keyword evidence="9 10" id="KW-0807">Transducer</keyword>
<feature type="compositionally biased region" description="Basic and acidic residues" evidence="11">
    <location>
        <begin position="558"/>
        <end position="569"/>
    </location>
</feature>
<comment type="subcellular location">
    <subcellularLocation>
        <location evidence="1">Cell membrane</location>
        <topology evidence="1">Multi-pass membrane protein</topology>
    </subcellularLocation>
</comment>
<keyword evidence="2" id="KW-1003">Cell membrane</keyword>
<keyword evidence="15" id="KW-1185">Reference proteome</keyword>
<feature type="transmembrane region" description="Helical" evidence="12">
    <location>
        <begin position="43"/>
        <end position="68"/>
    </location>
</feature>
<keyword evidence="7" id="KW-1015">Disulfide bond</keyword>
<gene>
    <name evidence="14" type="ORF">V1264_020964</name>
</gene>
<proteinExistence type="inferred from homology"/>
<feature type="compositionally biased region" description="Polar residues" evidence="11">
    <location>
        <begin position="1"/>
        <end position="26"/>
    </location>
</feature>
<evidence type="ECO:0000256" key="9">
    <source>
        <dbReference type="ARBA" id="ARBA00023224"/>
    </source>
</evidence>
<dbReference type="InterPro" id="IPR000276">
    <property type="entry name" value="GPCR_Rhodpsn"/>
</dbReference>
<feature type="compositionally biased region" description="Polar residues" evidence="11">
    <location>
        <begin position="399"/>
        <end position="418"/>
    </location>
</feature>
<dbReference type="Proteomes" id="UP001374579">
    <property type="component" value="Unassembled WGS sequence"/>
</dbReference>
<dbReference type="AlphaFoldDB" id="A0AAN9GDG3"/>
<feature type="compositionally biased region" description="Polar residues" evidence="11">
    <location>
        <begin position="342"/>
        <end position="374"/>
    </location>
</feature>
<dbReference type="GO" id="GO:0005886">
    <property type="term" value="C:plasma membrane"/>
    <property type="evidence" value="ECO:0007669"/>
    <property type="project" value="UniProtKB-SubCell"/>
</dbReference>
<comment type="similarity">
    <text evidence="10">Belongs to the G-protein coupled receptor 1 family.</text>
</comment>
<dbReference type="CDD" id="cd14967">
    <property type="entry name" value="7tmA_amine_R-like"/>
    <property type="match status" value="1"/>
</dbReference>
<dbReference type="SUPFAM" id="SSF81321">
    <property type="entry name" value="Family A G protein-coupled receptor-like"/>
    <property type="match status" value="1"/>
</dbReference>
<feature type="compositionally biased region" description="Polar residues" evidence="11">
    <location>
        <begin position="484"/>
        <end position="494"/>
    </location>
</feature>
<keyword evidence="8 10" id="KW-0675">Receptor</keyword>
<evidence type="ECO:0000256" key="7">
    <source>
        <dbReference type="ARBA" id="ARBA00023157"/>
    </source>
</evidence>
<reference evidence="14 15" key="1">
    <citation type="submission" date="2024-02" db="EMBL/GenBank/DDBJ databases">
        <title>Chromosome-scale genome assembly of the rough periwinkle Littorina saxatilis.</title>
        <authorList>
            <person name="De Jode A."/>
            <person name="Faria R."/>
            <person name="Formenti G."/>
            <person name="Sims Y."/>
            <person name="Smith T.P."/>
            <person name="Tracey A."/>
            <person name="Wood J.M.D."/>
            <person name="Zagrodzka Z.B."/>
            <person name="Johannesson K."/>
            <person name="Butlin R.K."/>
            <person name="Leder E.H."/>
        </authorList>
    </citation>
    <scope>NUCLEOTIDE SEQUENCE [LARGE SCALE GENOMIC DNA]</scope>
    <source>
        <strain evidence="14">Snail1</strain>
        <tissue evidence="14">Muscle</tissue>
    </source>
</reference>